<proteinExistence type="predicted"/>
<organism evidence="2 3">
    <name type="scientific">Acetobacter tropicalis</name>
    <dbReference type="NCBI Taxonomy" id="104102"/>
    <lineage>
        <taxon>Bacteria</taxon>
        <taxon>Pseudomonadati</taxon>
        <taxon>Pseudomonadota</taxon>
        <taxon>Alphaproteobacteria</taxon>
        <taxon>Acetobacterales</taxon>
        <taxon>Acetobacteraceae</taxon>
        <taxon>Acetobacter</taxon>
    </lineage>
</organism>
<evidence type="ECO:0000313" key="2">
    <source>
        <dbReference type="EMBL" id="OUI86702.1"/>
    </source>
</evidence>
<reference evidence="2 3" key="1">
    <citation type="submission" date="2014-06" db="EMBL/GenBank/DDBJ databases">
        <authorList>
            <person name="Ju J."/>
            <person name="Zhang J."/>
        </authorList>
    </citation>
    <scope>NUCLEOTIDE SEQUENCE [LARGE SCALE GENOMIC DNA]</scope>
    <source>
        <strain evidence="2">DmW_042</strain>
    </source>
</reference>
<dbReference type="AlphaFoldDB" id="A0A252AAU6"/>
<comment type="caution">
    <text evidence="2">The sequence shown here is derived from an EMBL/GenBank/DDBJ whole genome shotgun (WGS) entry which is preliminary data.</text>
</comment>
<feature type="region of interest" description="Disordered" evidence="1">
    <location>
        <begin position="22"/>
        <end position="53"/>
    </location>
</feature>
<evidence type="ECO:0000313" key="3">
    <source>
        <dbReference type="Proteomes" id="UP000194565"/>
    </source>
</evidence>
<feature type="compositionally biased region" description="Low complexity" evidence="1">
    <location>
        <begin position="38"/>
        <end position="48"/>
    </location>
</feature>
<protein>
    <submittedName>
        <fullName evidence="2">Uncharacterized protein</fullName>
    </submittedName>
</protein>
<feature type="region of interest" description="Disordered" evidence="1">
    <location>
        <begin position="87"/>
        <end position="110"/>
    </location>
</feature>
<dbReference type="Proteomes" id="UP000194565">
    <property type="component" value="Unassembled WGS sequence"/>
</dbReference>
<accession>A0A252AAU6</accession>
<sequence length="110" mass="12198">MTAKNAAGIRDVWWFLGTKKPVGSLTLKHPPDHREPSRTSSPAPTTPTDFPHRSWQLAGQHDLSTARAVEFMLFNLLARKPPLVLPAKNRQGEPLPAPQVACKNKIKNES</sequence>
<gene>
    <name evidence="2" type="ORF">HC62_03160</name>
</gene>
<dbReference type="EMBL" id="JOMM01000015">
    <property type="protein sequence ID" value="OUI86702.1"/>
    <property type="molecule type" value="Genomic_DNA"/>
</dbReference>
<name>A0A252AAU6_9PROT</name>
<evidence type="ECO:0000256" key="1">
    <source>
        <dbReference type="SAM" id="MobiDB-lite"/>
    </source>
</evidence>